<sequence>MAVVEALDFALYYEQEETVSNAETVLQLIEGVQSRREEINELIRPHLKRWTLDRLPKLNLLIMQIAIYEMLTGQAPGIAINEAVQLTKEYSDEKDTRFVNAVLNNVKTALEQ</sequence>
<dbReference type="AlphaFoldDB" id="K8ZBE7"/>
<dbReference type="SUPFAM" id="SSF48013">
    <property type="entry name" value="NusB-like"/>
    <property type="match status" value="1"/>
</dbReference>
<evidence type="ECO:0000256" key="4">
    <source>
        <dbReference type="ARBA" id="ARBA00023015"/>
    </source>
</evidence>
<dbReference type="GO" id="GO:0006353">
    <property type="term" value="P:DNA-templated transcription termination"/>
    <property type="evidence" value="ECO:0007669"/>
    <property type="project" value="InterPro"/>
</dbReference>
<comment type="caution">
    <text evidence="7">The sequence shown here is derived from an EMBL/GenBank/DDBJ whole genome shotgun (WGS) entry which is preliminary data.</text>
</comment>
<keyword evidence="5" id="KW-0804">Transcription</keyword>
<proteinExistence type="inferred from homology"/>
<evidence type="ECO:0000256" key="2">
    <source>
        <dbReference type="ARBA" id="ARBA00022814"/>
    </source>
</evidence>
<dbReference type="Pfam" id="PF01029">
    <property type="entry name" value="NusB"/>
    <property type="match status" value="1"/>
</dbReference>
<dbReference type="eggNOG" id="COG0781">
    <property type="taxonomic scope" value="Bacteria"/>
</dbReference>
<dbReference type="GO" id="GO:0005829">
    <property type="term" value="C:cytosol"/>
    <property type="evidence" value="ECO:0007669"/>
    <property type="project" value="TreeGrafter"/>
</dbReference>
<evidence type="ECO:0000256" key="5">
    <source>
        <dbReference type="ARBA" id="ARBA00023163"/>
    </source>
</evidence>
<dbReference type="PATRIC" id="fig|1234409.3.peg.659"/>
<evidence type="ECO:0000256" key="3">
    <source>
        <dbReference type="ARBA" id="ARBA00022884"/>
    </source>
</evidence>
<dbReference type="GO" id="GO:0003723">
    <property type="term" value="F:RNA binding"/>
    <property type="evidence" value="ECO:0007669"/>
    <property type="project" value="UniProtKB-KW"/>
</dbReference>
<feature type="domain" description="NusB/RsmB/TIM44" evidence="6">
    <location>
        <begin position="16"/>
        <end position="106"/>
    </location>
</feature>
<keyword evidence="4" id="KW-0805">Transcription regulation</keyword>
<evidence type="ECO:0000256" key="1">
    <source>
        <dbReference type="ARBA" id="ARBA00005952"/>
    </source>
</evidence>
<dbReference type="EMBL" id="AMYT01000017">
    <property type="protein sequence ID" value="EKU27377.1"/>
    <property type="molecule type" value="Genomic_DNA"/>
</dbReference>
<dbReference type="STRING" id="1234409.C683_0708"/>
<accession>K8ZBE7</accession>
<dbReference type="InterPro" id="IPR006027">
    <property type="entry name" value="NusB_RsmB_TIM44"/>
</dbReference>
<evidence type="ECO:0000313" key="7">
    <source>
        <dbReference type="EMBL" id="EKU27377.1"/>
    </source>
</evidence>
<keyword evidence="2" id="KW-0889">Transcription antitermination</keyword>
<dbReference type="NCBIfam" id="TIGR01951">
    <property type="entry name" value="nusB"/>
    <property type="match status" value="1"/>
</dbReference>
<dbReference type="Gene3D" id="1.10.940.10">
    <property type="entry name" value="NusB-like"/>
    <property type="match status" value="1"/>
</dbReference>
<protein>
    <submittedName>
        <fullName evidence="7">Transcription termination protein NusB</fullName>
    </submittedName>
</protein>
<reference evidence="7 8" key="1">
    <citation type="journal article" date="2013" name="Genome Announc.">
        <title>Draft Genome Sequence of Catellicoccus marimammalium, a Novel Species Commonly Found in Gull Feces.</title>
        <authorList>
            <person name="Weigand M.R."/>
            <person name="Ryu H."/>
            <person name="Bozcek L."/>
            <person name="Konstantinidis K.T."/>
            <person name="Santo Domingo J.W."/>
        </authorList>
    </citation>
    <scope>NUCLEOTIDE SEQUENCE [LARGE SCALE GENOMIC DNA]</scope>
    <source>
        <strain evidence="7 8">M35/04/3</strain>
    </source>
</reference>
<evidence type="ECO:0000313" key="8">
    <source>
        <dbReference type="Proteomes" id="UP000016057"/>
    </source>
</evidence>
<dbReference type="GO" id="GO:0031564">
    <property type="term" value="P:transcription antitermination"/>
    <property type="evidence" value="ECO:0007669"/>
    <property type="project" value="UniProtKB-KW"/>
</dbReference>
<dbReference type="PANTHER" id="PTHR11078">
    <property type="entry name" value="N UTILIZATION SUBSTANCE PROTEIN B-RELATED"/>
    <property type="match status" value="1"/>
</dbReference>
<organism evidence="7 8">
    <name type="scientific">Catellicoccus marimammalium M35/04/3</name>
    <dbReference type="NCBI Taxonomy" id="1234409"/>
    <lineage>
        <taxon>Bacteria</taxon>
        <taxon>Bacillati</taxon>
        <taxon>Bacillota</taxon>
        <taxon>Bacilli</taxon>
        <taxon>Lactobacillales</taxon>
        <taxon>Enterococcaceae</taxon>
        <taxon>Catellicoccus</taxon>
    </lineage>
</organism>
<evidence type="ECO:0000259" key="6">
    <source>
        <dbReference type="Pfam" id="PF01029"/>
    </source>
</evidence>
<dbReference type="InterPro" id="IPR011605">
    <property type="entry name" value="NusB_fam"/>
</dbReference>
<keyword evidence="3" id="KW-0694">RNA-binding</keyword>
<comment type="similarity">
    <text evidence="1">Belongs to the NusB family.</text>
</comment>
<dbReference type="PANTHER" id="PTHR11078:SF3">
    <property type="entry name" value="ANTITERMINATION NUSB DOMAIN-CONTAINING PROTEIN"/>
    <property type="match status" value="1"/>
</dbReference>
<keyword evidence="8" id="KW-1185">Reference proteome</keyword>
<dbReference type="Proteomes" id="UP000016057">
    <property type="component" value="Unassembled WGS sequence"/>
</dbReference>
<name>K8ZBE7_9ENTE</name>
<dbReference type="InterPro" id="IPR035926">
    <property type="entry name" value="NusB-like_sf"/>
</dbReference>
<gene>
    <name evidence="7" type="ORF">C683_0708</name>
</gene>